<comment type="caution">
    <text evidence="2">The sequence shown here is derived from an EMBL/GenBank/DDBJ whole genome shotgun (WGS) entry which is preliminary data.</text>
</comment>
<reference evidence="2 3" key="1">
    <citation type="submission" date="2023-01" db="EMBL/GenBank/DDBJ databases">
        <title>Novel diversity within Roseofilum (Cyanobacteria; Desertifilaceae) from marine benthic mats with descriptions of four novel species.</title>
        <authorList>
            <person name="Wang Y."/>
            <person name="Berthold D.E."/>
            <person name="Hu J."/>
            <person name="Lefler F.W."/>
            <person name="Laughinghouse H.D. IV."/>
        </authorList>
    </citation>
    <scope>NUCLEOTIDE SEQUENCE [LARGE SCALE GENOMIC DNA]</scope>
    <source>
        <strain evidence="2 3">BLCC-M91</strain>
    </source>
</reference>
<proteinExistence type="predicted"/>
<keyword evidence="3" id="KW-1185">Reference proteome</keyword>
<feature type="region of interest" description="Disordered" evidence="1">
    <location>
        <begin position="35"/>
        <end position="55"/>
    </location>
</feature>
<organism evidence="2 3">
    <name type="scientific">Roseofilum halophilum BLCC-M91</name>
    <dbReference type="NCBI Taxonomy" id="3022259"/>
    <lineage>
        <taxon>Bacteria</taxon>
        <taxon>Bacillati</taxon>
        <taxon>Cyanobacteriota</taxon>
        <taxon>Cyanophyceae</taxon>
        <taxon>Desertifilales</taxon>
        <taxon>Desertifilaceae</taxon>
        <taxon>Roseofilum</taxon>
        <taxon>Roseofilum halophilum</taxon>
    </lineage>
</organism>
<evidence type="ECO:0000256" key="1">
    <source>
        <dbReference type="SAM" id="MobiDB-lite"/>
    </source>
</evidence>
<sequence>MNRCVLGVVRCKPGPILAGINGDRHLRGKLALSLNPSPTGEGLLSPSPVGEGVGG</sequence>
<evidence type="ECO:0000313" key="2">
    <source>
        <dbReference type="EMBL" id="MDJ1180402.1"/>
    </source>
</evidence>
<accession>A0ABT7BMH1</accession>
<protein>
    <submittedName>
        <fullName evidence="2">Uncharacterized protein</fullName>
    </submittedName>
</protein>
<dbReference type="RefSeq" id="WP_283763704.1">
    <property type="nucleotide sequence ID" value="NZ_JAQPOK010000120.1"/>
</dbReference>
<evidence type="ECO:0000313" key="3">
    <source>
        <dbReference type="Proteomes" id="UP001231370"/>
    </source>
</evidence>
<gene>
    <name evidence="2" type="ORF">PJF56_16185</name>
</gene>
<dbReference type="EMBL" id="JAQPOK010000120">
    <property type="protein sequence ID" value="MDJ1180402.1"/>
    <property type="molecule type" value="Genomic_DNA"/>
</dbReference>
<dbReference type="Proteomes" id="UP001231370">
    <property type="component" value="Unassembled WGS sequence"/>
</dbReference>
<name>A0ABT7BMH1_9CYAN</name>